<evidence type="ECO:0000256" key="1">
    <source>
        <dbReference type="SAM" id="MobiDB-lite"/>
    </source>
</evidence>
<gene>
    <name evidence="2" type="ORF">O3P69_003054</name>
</gene>
<protein>
    <submittedName>
        <fullName evidence="2">Uncharacterized protein</fullName>
    </submittedName>
</protein>
<dbReference type="EMBL" id="JARAKH010000010">
    <property type="protein sequence ID" value="KAK8400094.1"/>
    <property type="molecule type" value="Genomic_DNA"/>
</dbReference>
<dbReference type="AlphaFoldDB" id="A0AAW0UIX0"/>
<comment type="caution">
    <text evidence="2">The sequence shown here is derived from an EMBL/GenBank/DDBJ whole genome shotgun (WGS) entry which is preliminary data.</text>
</comment>
<dbReference type="Proteomes" id="UP001487740">
    <property type="component" value="Unassembled WGS sequence"/>
</dbReference>
<feature type="region of interest" description="Disordered" evidence="1">
    <location>
        <begin position="225"/>
        <end position="254"/>
    </location>
</feature>
<feature type="region of interest" description="Disordered" evidence="1">
    <location>
        <begin position="138"/>
        <end position="163"/>
    </location>
</feature>
<evidence type="ECO:0000313" key="2">
    <source>
        <dbReference type="EMBL" id="KAK8400094.1"/>
    </source>
</evidence>
<organism evidence="2 3">
    <name type="scientific">Scylla paramamosain</name>
    <name type="common">Mud crab</name>
    <dbReference type="NCBI Taxonomy" id="85552"/>
    <lineage>
        <taxon>Eukaryota</taxon>
        <taxon>Metazoa</taxon>
        <taxon>Ecdysozoa</taxon>
        <taxon>Arthropoda</taxon>
        <taxon>Crustacea</taxon>
        <taxon>Multicrustacea</taxon>
        <taxon>Malacostraca</taxon>
        <taxon>Eumalacostraca</taxon>
        <taxon>Eucarida</taxon>
        <taxon>Decapoda</taxon>
        <taxon>Pleocyemata</taxon>
        <taxon>Brachyura</taxon>
        <taxon>Eubrachyura</taxon>
        <taxon>Portunoidea</taxon>
        <taxon>Portunidae</taxon>
        <taxon>Portuninae</taxon>
        <taxon>Scylla</taxon>
    </lineage>
</organism>
<sequence length="254" mass="27792">MTQAAWGGSGRFGLVINKAEASQGAPPRLGAAATKKTLNEHSITFRLGSTGGSLSCARREVKAKTGEPPINVRATRPNPTGGEEVSQASDTFFLYEGWEQPADIPSHRPPTPNPQEQLHPRGLWSIEVVLVVVRNNISSPPGPSWRHPQATPKPTFTTDPHNALPPAITLLKITSTAEIEKTESRGRYTAVKKRKEQEKSDEALFSFSSYRKNYTSSLYPIASDAISPSQRRPHTTCLGRPLTGMPRKRTPPPR</sequence>
<accession>A0AAW0UIX0</accession>
<evidence type="ECO:0000313" key="3">
    <source>
        <dbReference type="Proteomes" id="UP001487740"/>
    </source>
</evidence>
<reference evidence="2 3" key="1">
    <citation type="submission" date="2023-03" db="EMBL/GenBank/DDBJ databases">
        <title>High-quality genome of Scylla paramamosain provides insights in environmental adaptation.</title>
        <authorList>
            <person name="Zhang L."/>
        </authorList>
    </citation>
    <scope>NUCLEOTIDE SEQUENCE [LARGE SCALE GENOMIC DNA]</scope>
    <source>
        <strain evidence="2">LZ_2023a</strain>
        <tissue evidence="2">Muscle</tissue>
    </source>
</reference>
<feature type="region of interest" description="Disordered" evidence="1">
    <location>
        <begin position="61"/>
        <end position="86"/>
    </location>
</feature>
<proteinExistence type="predicted"/>
<keyword evidence="3" id="KW-1185">Reference proteome</keyword>
<name>A0AAW0UIX0_SCYPA</name>